<organism evidence="3 4">
    <name type="scientific">Parvimonas parva</name>
    <dbReference type="NCBI Taxonomy" id="2769485"/>
    <lineage>
        <taxon>Bacteria</taxon>
        <taxon>Bacillati</taxon>
        <taxon>Bacillota</taxon>
        <taxon>Tissierellia</taxon>
        <taxon>Tissierellales</taxon>
        <taxon>Peptoniphilaceae</taxon>
        <taxon>Parvimonas</taxon>
    </lineage>
</organism>
<proteinExistence type="predicted"/>
<dbReference type="EMBL" id="JACVDA010000023">
    <property type="protein sequence ID" value="MBK1469088.1"/>
    <property type="molecule type" value="Genomic_DNA"/>
</dbReference>
<gene>
    <name evidence="3" type="primary">rsmD</name>
    <name evidence="3" type="ORF">IBJ83_07210</name>
</gene>
<dbReference type="SUPFAM" id="SSF53335">
    <property type="entry name" value="S-adenosyl-L-methionine-dependent methyltransferases"/>
    <property type="match status" value="1"/>
</dbReference>
<dbReference type="Gene3D" id="3.40.50.150">
    <property type="entry name" value="Vaccinia Virus protein VP39"/>
    <property type="match status" value="1"/>
</dbReference>
<evidence type="ECO:0000256" key="2">
    <source>
        <dbReference type="ARBA" id="ARBA00022679"/>
    </source>
</evidence>
<dbReference type="InterPro" id="IPR029063">
    <property type="entry name" value="SAM-dependent_MTases_sf"/>
</dbReference>
<comment type="caution">
    <text evidence="3">The sequence shown here is derived from an EMBL/GenBank/DDBJ whole genome shotgun (WGS) entry which is preliminary data.</text>
</comment>
<dbReference type="NCBIfam" id="TIGR00095">
    <property type="entry name" value="16S rRNA (guanine(966)-N(2))-methyltransferase RsmD"/>
    <property type="match status" value="1"/>
</dbReference>
<dbReference type="CDD" id="cd02440">
    <property type="entry name" value="AdoMet_MTases"/>
    <property type="match status" value="1"/>
</dbReference>
<evidence type="ECO:0000313" key="3">
    <source>
        <dbReference type="EMBL" id="MBK1469088.1"/>
    </source>
</evidence>
<keyword evidence="1 3" id="KW-0489">Methyltransferase</keyword>
<dbReference type="Pfam" id="PF03602">
    <property type="entry name" value="Cons_hypoth95"/>
    <property type="match status" value="1"/>
</dbReference>
<dbReference type="PROSITE" id="PS00092">
    <property type="entry name" value="N6_MTASE"/>
    <property type="match status" value="1"/>
</dbReference>
<protein>
    <submittedName>
        <fullName evidence="3">16S rRNA (Guanine(966)-N(2))-methyltransferase RsmD</fullName>
        <ecNumber evidence="3">2.1.1.171</ecNumber>
    </submittedName>
</protein>
<evidence type="ECO:0000313" key="4">
    <source>
        <dbReference type="Proteomes" id="UP000823123"/>
    </source>
</evidence>
<dbReference type="RefSeq" id="WP_201275937.1">
    <property type="nucleotide sequence ID" value="NZ_JACVDA010000023.1"/>
</dbReference>
<keyword evidence="4" id="KW-1185">Reference proteome</keyword>
<sequence>MRIISGKKRGLNLLSPTDYNVRPTTDKVKESIFNILFDIDSKSIVLDLFCGSGAMGIEFLSRGAERVYFCDLSTDSLKITKQNLEKANFLENSIIINKDYMDSLNYFYDNNLKFDYVFLDPPYKEEYIKKSLDFIWNNNILNDDAVIIVETDKDIVIENFEIIKEKKYSKTKVIFLERKI</sequence>
<dbReference type="InterPro" id="IPR004398">
    <property type="entry name" value="RNA_MeTrfase_RsmD"/>
</dbReference>
<evidence type="ECO:0000256" key="1">
    <source>
        <dbReference type="ARBA" id="ARBA00022603"/>
    </source>
</evidence>
<dbReference type="GO" id="GO:0052913">
    <property type="term" value="F:16S rRNA (guanine(966)-N(2))-methyltransferase activity"/>
    <property type="evidence" value="ECO:0007669"/>
    <property type="project" value="UniProtKB-EC"/>
</dbReference>
<dbReference type="EC" id="2.1.1.171" evidence="3"/>
<accession>A0ABS1CAG2</accession>
<dbReference type="InterPro" id="IPR002052">
    <property type="entry name" value="DNA_methylase_N6_adenine_CS"/>
</dbReference>
<keyword evidence="2 3" id="KW-0808">Transferase</keyword>
<dbReference type="PANTHER" id="PTHR43542">
    <property type="entry name" value="METHYLTRANSFERASE"/>
    <property type="match status" value="1"/>
</dbReference>
<reference evidence="3 4" key="1">
    <citation type="submission" date="2020-09" db="EMBL/GenBank/DDBJ databases">
        <title>Parvimonas S3374 sp. nov.</title>
        <authorList>
            <person name="Buhl M."/>
        </authorList>
    </citation>
    <scope>NUCLEOTIDE SEQUENCE [LARGE SCALE GENOMIC DNA]</scope>
    <source>
        <strain evidence="3 4">S3374</strain>
    </source>
</reference>
<dbReference type="PANTHER" id="PTHR43542:SF1">
    <property type="entry name" value="METHYLTRANSFERASE"/>
    <property type="match status" value="1"/>
</dbReference>
<dbReference type="Proteomes" id="UP000823123">
    <property type="component" value="Unassembled WGS sequence"/>
</dbReference>
<dbReference type="PIRSF" id="PIRSF004553">
    <property type="entry name" value="CHP00095"/>
    <property type="match status" value="1"/>
</dbReference>
<name>A0ABS1CAG2_9FIRM</name>